<dbReference type="AlphaFoldDB" id="A0A4R5K684"/>
<gene>
    <name evidence="1" type="ORF">E1809_23075</name>
</gene>
<protein>
    <submittedName>
        <fullName evidence="1">Uncharacterized protein</fullName>
    </submittedName>
</protein>
<dbReference type="RefSeq" id="WP_133206593.1">
    <property type="nucleotide sequence ID" value="NZ_SMRU01000040.1"/>
</dbReference>
<name>A0A4R5K684_9MICC</name>
<reference evidence="1 2" key="1">
    <citation type="submission" date="2019-03" db="EMBL/GenBank/DDBJ databases">
        <title>Whole genome sequence of Arthrobacter sp JH1-1.</title>
        <authorList>
            <person name="Trinh H.N."/>
        </authorList>
    </citation>
    <scope>NUCLEOTIDE SEQUENCE [LARGE SCALE GENOMIC DNA]</scope>
    <source>
        <strain evidence="1 2">JH1-1</strain>
    </source>
</reference>
<comment type="caution">
    <text evidence="1">The sequence shown here is derived from an EMBL/GenBank/DDBJ whole genome shotgun (WGS) entry which is preliminary data.</text>
</comment>
<organism evidence="1 2">
    <name type="scientific">Arthrobacter terricola</name>
    <dbReference type="NCBI Taxonomy" id="2547396"/>
    <lineage>
        <taxon>Bacteria</taxon>
        <taxon>Bacillati</taxon>
        <taxon>Actinomycetota</taxon>
        <taxon>Actinomycetes</taxon>
        <taxon>Micrococcales</taxon>
        <taxon>Micrococcaceae</taxon>
        <taxon>Arthrobacter</taxon>
    </lineage>
</organism>
<accession>A0A4R5K684</accession>
<evidence type="ECO:0000313" key="1">
    <source>
        <dbReference type="EMBL" id="TDF89403.1"/>
    </source>
</evidence>
<proteinExistence type="predicted"/>
<dbReference type="EMBL" id="SMRU01000040">
    <property type="protein sequence ID" value="TDF89403.1"/>
    <property type="molecule type" value="Genomic_DNA"/>
</dbReference>
<keyword evidence="2" id="KW-1185">Reference proteome</keyword>
<evidence type="ECO:0000313" key="2">
    <source>
        <dbReference type="Proteomes" id="UP000295511"/>
    </source>
</evidence>
<dbReference type="Proteomes" id="UP000295511">
    <property type="component" value="Unassembled WGS sequence"/>
</dbReference>
<sequence length="187" mass="21092">MELEKYDSRFAGEARTPSYIEAERLVGEACSMFADAAQTLHEGGVPTEPIEVWPEHVFESAWKRFFGTYRPSKAADGWELFPGFHIDTGGGLWRREWTHHPWEADTCPASFDTKPVITSDWVQIFSSAGPATFELGFGNVKKYYDKDDHPYLVLSHAVNGDFYSEYPEGNFKDVLLGRVALLLHPAG</sequence>